<protein>
    <submittedName>
        <fullName evidence="2">Uncharacterized protein</fullName>
    </submittedName>
</protein>
<dbReference type="AlphaFoldDB" id="A0A179BH93"/>
<dbReference type="EMBL" id="LVXZ01000106">
    <property type="protein sequence ID" value="OAP91072.1"/>
    <property type="molecule type" value="Genomic_DNA"/>
</dbReference>
<dbReference type="Proteomes" id="UP000078302">
    <property type="component" value="Unassembled WGS sequence"/>
</dbReference>
<keyword evidence="3" id="KW-1185">Reference proteome</keyword>
<comment type="caution">
    <text evidence="2">The sequence shown here is derived from an EMBL/GenBank/DDBJ whole genome shotgun (WGS) entry which is preliminary data.</text>
</comment>
<feature type="region of interest" description="Disordered" evidence="1">
    <location>
        <begin position="119"/>
        <end position="140"/>
    </location>
</feature>
<organism evidence="2 3">
    <name type="scientific">Acidithiobacillus ferrooxidans</name>
    <name type="common">Thiobacillus ferrooxidans</name>
    <dbReference type="NCBI Taxonomy" id="920"/>
    <lineage>
        <taxon>Bacteria</taxon>
        <taxon>Pseudomonadati</taxon>
        <taxon>Pseudomonadota</taxon>
        <taxon>Acidithiobacillia</taxon>
        <taxon>Acidithiobacillales</taxon>
        <taxon>Acidithiobacillaceae</taxon>
        <taxon>Acidithiobacillus</taxon>
    </lineage>
</organism>
<name>A0A179BH93_ACIFR</name>
<gene>
    <name evidence="2" type="ORF">A4H96_08505</name>
</gene>
<sequence>MAFCRNEGMAATWFATYSTDRILAMEELANVAIRYFPQSIFFAGRVIDTSVQGPFHGLLHDEVSFIVQDRLQHDGFSMMIVPVHVHGIPSQPPRIALPISMPPDMQLVQNEEVDKVEAKARAAAKAQASTQEPIPHAATD</sequence>
<accession>A0A179BH93</accession>
<evidence type="ECO:0000313" key="2">
    <source>
        <dbReference type="EMBL" id="OAP91072.1"/>
    </source>
</evidence>
<evidence type="ECO:0000313" key="3">
    <source>
        <dbReference type="Proteomes" id="UP000078302"/>
    </source>
</evidence>
<evidence type="ECO:0000256" key="1">
    <source>
        <dbReference type="SAM" id="MobiDB-lite"/>
    </source>
</evidence>
<proteinExistence type="predicted"/>
<reference evidence="2 3" key="1">
    <citation type="submission" date="2016-04" db="EMBL/GenBank/DDBJ databases">
        <title>Acidithiobacillus ferrooxidans genome sequencing and assembly.</title>
        <authorList>
            <person name="Zhou Z."/>
        </authorList>
    </citation>
    <scope>NUCLEOTIDE SEQUENCE [LARGE SCALE GENOMIC DNA]</scope>
    <source>
        <strain evidence="2 3">BY0502</strain>
    </source>
</reference>